<dbReference type="GO" id="GO:0006508">
    <property type="term" value="P:proteolysis"/>
    <property type="evidence" value="ECO:0007669"/>
    <property type="project" value="UniProtKB-KW"/>
</dbReference>
<evidence type="ECO:0000313" key="4">
    <source>
        <dbReference type="Proteomes" id="UP000287910"/>
    </source>
</evidence>
<feature type="transmembrane region" description="Helical" evidence="1">
    <location>
        <begin position="166"/>
        <end position="184"/>
    </location>
</feature>
<feature type="transmembrane region" description="Helical" evidence="1">
    <location>
        <begin position="196"/>
        <end position="218"/>
    </location>
</feature>
<proteinExistence type="predicted"/>
<feature type="domain" description="CAAX prenyl protease 2/Lysostaphin resistance protein A-like" evidence="2">
    <location>
        <begin position="131"/>
        <end position="221"/>
    </location>
</feature>
<accession>A0A432LEN3</accession>
<dbReference type="Proteomes" id="UP000287910">
    <property type="component" value="Unassembled WGS sequence"/>
</dbReference>
<feature type="transmembrane region" description="Helical" evidence="1">
    <location>
        <begin position="247"/>
        <end position="265"/>
    </location>
</feature>
<evidence type="ECO:0000256" key="1">
    <source>
        <dbReference type="SAM" id="Phobius"/>
    </source>
</evidence>
<gene>
    <name evidence="3" type="ORF">EK386_05790</name>
</gene>
<comment type="caution">
    <text evidence="3">The sequence shown here is derived from an EMBL/GenBank/DDBJ whole genome shotgun (WGS) entry which is preliminary data.</text>
</comment>
<dbReference type="EMBL" id="RYYR01000006">
    <property type="protein sequence ID" value="RUL54675.1"/>
    <property type="molecule type" value="Genomic_DNA"/>
</dbReference>
<dbReference type="AlphaFoldDB" id="A0A432LEN3"/>
<keyword evidence="3" id="KW-0482">Metalloprotease</keyword>
<dbReference type="GO" id="GO:0008237">
    <property type="term" value="F:metallopeptidase activity"/>
    <property type="evidence" value="ECO:0007669"/>
    <property type="project" value="UniProtKB-KW"/>
</dbReference>
<keyword evidence="1" id="KW-0812">Transmembrane</keyword>
<feature type="transmembrane region" description="Helical" evidence="1">
    <location>
        <begin position="128"/>
        <end position="145"/>
    </location>
</feature>
<feature type="transmembrane region" description="Helical" evidence="1">
    <location>
        <begin position="14"/>
        <end position="35"/>
    </location>
</feature>
<sequence>MLQMKKDWHWLKRISLAIVLTNVLIGIMTGLLIWWDLFDDLLNNFLFAHVMYTTLGVLNTLLIVWLFLKVDKKSPWLLGFQFTKRDFLFSCISIFVTLCTALVFIWLADQSGIVNATYHFNQIFTLDFYKLLVIASIGWFFAALKEEVLARGYFMANLNQFSIPKAIFISSILFMALHFIMGDFDPFKAASWLKGGIVYAYIYVKSGSLTVATIVHAAHNHINDLIIHGNDGALVLLASKIATSDKLIYEFALFVLLLGLTYLVYGRNGVFTPAPNLKTLWGKKEDPKIDAIKLQSRGNMSTQN</sequence>
<reference evidence="3 4" key="1">
    <citation type="submission" date="2018-12" db="EMBL/GenBank/DDBJ databases">
        <title>Lysinibacillus antri sp. nov., isolated from a cave soil.</title>
        <authorList>
            <person name="Narsing Rao M.P."/>
            <person name="Zhang H."/>
            <person name="Dong Z.-Y."/>
            <person name="Niu X.-K."/>
            <person name="Zhang K."/>
            <person name="Fang B.-Z."/>
            <person name="Kang Y.-Q."/>
            <person name="Xiao M."/>
            <person name="Li W.-J."/>
        </authorList>
    </citation>
    <scope>NUCLEOTIDE SEQUENCE [LARGE SCALE GENOMIC DNA]</scope>
    <source>
        <strain evidence="3 4">SYSU K30002</strain>
    </source>
</reference>
<evidence type="ECO:0000313" key="3">
    <source>
        <dbReference type="EMBL" id="RUL54675.1"/>
    </source>
</evidence>
<protein>
    <submittedName>
        <fullName evidence="3">CPBP family intramembrane metalloprotease</fullName>
    </submittedName>
</protein>
<name>A0A432LEN3_9BACI</name>
<dbReference type="InterPro" id="IPR003675">
    <property type="entry name" value="Rce1/LyrA-like_dom"/>
</dbReference>
<dbReference type="GO" id="GO:0080120">
    <property type="term" value="P:CAAX-box protein maturation"/>
    <property type="evidence" value="ECO:0007669"/>
    <property type="project" value="UniProtKB-ARBA"/>
</dbReference>
<organism evidence="3 4">
    <name type="scientific">Lysinibacillus antri</name>
    <dbReference type="NCBI Taxonomy" id="2498145"/>
    <lineage>
        <taxon>Bacteria</taxon>
        <taxon>Bacillati</taxon>
        <taxon>Bacillota</taxon>
        <taxon>Bacilli</taxon>
        <taxon>Bacillales</taxon>
        <taxon>Bacillaceae</taxon>
        <taxon>Lysinibacillus</taxon>
    </lineage>
</organism>
<keyword evidence="4" id="KW-1185">Reference proteome</keyword>
<dbReference type="GO" id="GO:0004175">
    <property type="term" value="F:endopeptidase activity"/>
    <property type="evidence" value="ECO:0007669"/>
    <property type="project" value="UniProtKB-ARBA"/>
</dbReference>
<feature type="transmembrane region" description="Helical" evidence="1">
    <location>
        <begin position="47"/>
        <end position="67"/>
    </location>
</feature>
<feature type="transmembrane region" description="Helical" evidence="1">
    <location>
        <begin position="87"/>
        <end position="108"/>
    </location>
</feature>
<keyword evidence="1" id="KW-0472">Membrane</keyword>
<keyword evidence="3" id="KW-0645">Protease</keyword>
<dbReference type="Pfam" id="PF02517">
    <property type="entry name" value="Rce1-like"/>
    <property type="match status" value="1"/>
</dbReference>
<keyword evidence="3" id="KW-0378">Hydrolase</keyword>
<keyword evidence="1" id="KW-1133">Transmembrane helix</keyword>
<evidence type="ECO:0000259" key="2">
    <source>
        <dbReference type="Pfam" id="PF02517"/>
    </source>
</evidence>